<feature type="transmembrane region" description="Helical" evidence="2">
    <location>
        <begin position="256"/>
        <end position="281"/>
    </location>
</feature>
<keyword evidence="2" id="KW-1133">Transmembrane helix</keyword>
<reference evidence="3 4" key="1">
    <citation type="journal article" date="2013" name="Curr. Biol.">
        <title>The Genome of the Foraminiferan Reticulomyxa filosa.</title>
        <authorList>
            <person name="Glockner G."/>
            <person name="Hulsmann N."/>
            <person name="Schleicher M."/>
            <person name="Noegel A.A."/>
            <person name="Eichinger L."/>
            <person name="Gallinger C."/>
            <person name="Pawlowski J."/>
            <person name="Sierra R."/>
            <person name="Euteneuer U."/>
            <person name="Pillet L."/>
            <person name="Moustafa A."/>
            <person name="Platzer M."/>
            <person name="Groth M."/>
            <person name="Szafranski K."/>
            <person name="Schliwa M."/>
        </authorList>
    </citation>
    <scope>NUCLEOTIDE SEQUENCE [LARGE SCALE GENOMIC DNA]</scope>
</reference>
<dbReference type="PANTHER" id="PTHR36844:SF1">
    <property type="entry name" value="PROTEASE PRSW"/>
    <property type="match status" value="1"/>
</dbReference>
<feature type="compositionally biased region" description="Polar residues" evidence="1">
    <location>
        <begin position="418"/>
        <end position="440"/>
    </location>
</feature>
<dbReference type="EMBL" id="ASPP01005750">
    <property type="protein sequence ID" value="ETO29959.1"/>
    <property type="molecule type" value="Genomic_DNA"/>
</dbReference>
<comment type="caution">
    <text evidence="3">The sequence shown here is derived from an EMBL/GenBank/DDBJ whole genome shotgun (WGS) entry which is preliminary data.</text>
</comment>
<feature type="transmembrane region" description="Helical" evidence="2">
    <location>
        <begin position="360"/>
        <end position="383"/>
    </location>
</feature>
<feature type="transmembrane region" description="Helical" evidence="2">
    <location>
        <begin position="86"/>
        <end position="104"/>
    </location>
</feature>
<protein>
    <submittedName>
        <fullName evidence="3">Uncharacterized protein</fullName>
    </submittedName>
</protein>
<dbReference type="AlphaFoldDB" id="X6NVV8"/>
<evidence type="ECO:0000256" key="1">
    <source>
        <dbReference type="SAM" id="MobiDB-lite"/>
    </source>
</evidence>
<dbReference type="InterPro" id="IPR026898">
    <property type="entry name" value="PrsW"/>
</dbReference>
<proteinExistence type="predicted"/>
<dbReference type="OrthoDB" id="10017393at2759"/>
<keyword evidence="4" id="KW-1185">Reference proteome</keyword>
<evidence type="ECO:0000256" key="2">
    <source>
        <dbReference type="SAM" id="Phobius"/>
    </source>
</evidence>
<feature type="compositionally biased region" description="Basic and acidic residues" evidence="1">
    <location>
        <begin position="441"/>
        <end position="450"/>
    </location>
</feature>
<feature type="transmembrane region" description="Helical" evidence="2">
    <location>
        <begin position="110"/>
        <end position="128"/>
    </location>
</feature>
<dbReference type="Proteomes" id="UP000023152">
    <property type="component" value="Unassembled WGS sequence"/>
</dbReference>
<feature type="transmembrane region" description="Helical" evidence="2">
    <location>
        <begin position="149"/>
        <end position="182"/>
    </location>
</feature>
<evidence type="ECO:0000313" key="4">
    <source>
        <dbReference type="Proteomes" id="UP000023152"/>
    </source>
</evidence>
<organism evidence="3 4">
    <name type="scientific">Reticulomyxa filosa</name>
    <dbReference type="NCBI Taxonomy" id="46433"/>
    <lineage>
        <taxon>Eukaryota</taxon>
        <taxon>Sar</taxon>
        <taxon>Rhizaria</taxon>
        <taxon>Retaria</taxon>
        <taxon>Foraminifera</taxon>
        <taxon>Monothalamids</taxon>
        <taxon>Reticulomyxidae</taxon>
        <taxon>Reticulomyxa</taxon>
    </lineage>
</organism>
<evidence type="ECO:0000313" key="3">
    <source>
        <dbReference type="EMBL" id="ETO29959.1"/>
    </source>
</evidence>
<keyword evidence="2" id="KW-0812">Transmembrane</keyword>
<name>X6NVV8_RETFI</name>
<feature type="transmembrane region" description="Helical" evidence="2">
    <location>
        <begin position="287"/>
        <end position="315"/>
    </location>
</feature>
<dbReference type="GO" id="GO:0008233">
    <property type="term" value="F:peptidase activity"/>
    <property type="evidence" value="ECO:0007669"/>
    <property type="project" value="InterPro"/>
</dbReference>
<dbReference type="PANTHER" id="PTHR36844">
    <property type="entry name" value="PROTEASE PRSW"/>
    <property type="match status" value="1"/>
</dbReference>
<gene>
    <name evidence="3" type="ORF">RFI_07161</name>
</gene>
<feature type="region of interest" description="Disordered" evidence="1">
    <location>
        <begin position="398"/>
        <end position="450"/>
    </location>
</feature>
<sequence length="450" mass="51760">MEQTVFFFSHSFFSQQNKSTFVNQINEKTQKRAFPQIICGKKKKHELDKQMDFCFPSGVVRSRNGASAPSAVLTPQHPTHKSNQTVWFFLYMVSYFVVVVYVGFHNNRYWNTVFFPLPLLWSIVLYLFGKKILTKMTGWNGGRSMELDVFQAFSHSFFGGGLFALMWESILGLIEILIFFGLSKSGTNDSKVESLRENDFSEYQNNVPVHIFLLLYSYLISSLIEEMTKAFILQHCCKLYLPFSTHLSLPSHLMSFLLLGIGVGSGFGSIEAILYVCIYAGNASFLAQIWLLMVRLFVTIPFHSFLGVIWGMELSKREILGCYKKYSWIHMGWKPVFYHGTFNFLKVEYVLLISNVTYDIMGWNVLGAVITILLMSLFILITWKDINTNFTNMRRIQLQDREHEPDEDDDDKDKDIPHTTSHTVDLTPISNTHDITSTNTGEDRTHSAAE</sequence>
<keyword evidence="2" id="KW-0472">Membrane</keyword>
<accession>X6NVV8</accession>